<evidence type="ECO:0000313" key="1">
    <source>
        <dbReference type="EMBL" id="AQT41896.1"/>
    </source>
</evidence>
<evidence type="ECO:0000313" key="2">
    <source>
        <dbReference type="Proteomes" id="UP000189660"/>
    </source>
</evidence>
<dbReference type="AlphaFoldDB" id="A0A1U9M9A6"/>
<gene>
    <name evidence="1" type="ORF">BBC0178_003940</name>
</gene>
<organism evidence="1 2">
    <name type="scientific">Bartonella apihabitans</name>
    <dbReference type="NCBI Taxonomy" id="2750929"/>
    <lineage>
        <taxon>Bacteria</taxon>
        <taxon>Pseudomonadati</taxon>
        <taxon>Pseudomonadota</taxon>
        <taxon>Alphaproteobacteria</taxon>
        <taxon>Hyphomicrobiales</taxon>
        <taxon>Bartonellaceae</taxon>
        <taxon>Bartonella</taxon>
    </lineage>
</organism>
<protein>
    <submittedName>
        <fullName evidence="1">Uncharacterized protein</fullName>
    </submittedName>
</protein>
<keyword evidence="2" id="KW-1185">Reference proteome</keyword>
<dbReference type="OrthoDB" id="8446640at2"/>
<dbReference type="RefSeq" id="WP_078039022.1">
    <property type="nucleotide sequence ID" value="NZ_CP015820.1"/>
</dbReference>
<dbReference type="KEGG" id="bapa:BBC0178_003940"/>
<dbReference type="EMBL" id="CP015820">
    <property type="protein sequence ID" value="AQT41896.1"/>
    <property type="molecule type" value="Genomic_DNA"/>
</dbReference>
<name>A0A1U9M9A6_9HYPH</name>
<sequence>MDRADLKKELLNRFDSFASEHPDGHQKKKMNRYFVRGSGLCFAFEKNDGRAHIVDDVAAHIWCPMKVAAYVEGVKKKPYPASRLWTKTNASGKKLYGRHSGLKATKELRDIDLIRFTPLTLDEAERVIEGLKKAAEHKIT</sequence>
<reference evidence="1 2" key="1">
    <citation type="submission" date="2016-11" db="EMBL/GenBank/DDBJ databases">
        <title>Comparative genomics of Bartonella apis.</title>
        <authorList>
            <person name="Engel P."/>
        </authorList>
    </citation>
    <scope>NUCLEOTIDE SEQUENCE [LARGE SCALE GENOMIC DNA]</scope>
    <source>
        <strain evidence="1 2">BBC0178</strain>
    </source>
</reference>
<accession>A0A1U9M9A6</accession>
<dbReference type="Proteomes" id="UP000189660">
    <property type="component" value="Chromosome"/>
</dbReference>
<proteinExistence type="predicted"/>